<name>A0A9P9GFW3_FUSSL</name>
<gene>
    <name evidence="1" type="ORF">B0J15DRAFT_503484</name>
</gene>
<evidence type="ECO:0000313" key="2">
    <source>
        <dbReference type="Proteomes" id="UP000736672"/>
    </source>
</evidence>
<dbReference type="OrthoDB" id="5068804at2759"/>
<reference evidence="1" key="1">
    <citation type="journal article" date="2021" name="Nat. Commun.">
        <title>Genetic determinants of endophytism in the Arabidopsis root mycobiome.</title>
        <authorList>
            <person name="Mesny F."/>
            <person name="Miyauchi S."/>
            <person name="Thiergart T."/>
            <person name="Pickel B."/>
            <person name="Atanasova L."/>
            <person name="Karlsson M."/>
            <person name="Huettel B."/>
            <person name="Barry K.W."/>
            <person name="Haridas S."/>
            <person name="Chen C."/>
            <person name="Bauer D."/>
            <person name="Andreopoulos W."/>
            <person name="Pangilinan J."/>
            <person name="LaButti K."/>
            <person name="Riley R."/>
            <person name="Lipzen A."/>
            <person name="Clum A."/>
            <person name="Drula E."/>
            <person name="Henrissat B."/>
            <person name="Kohler A."/>
            <person name="Grigoriev I.V."/>
            <person name="Martin F.M."/>
            <person name="Hacquard S."/>
        </authorList>
    </citation>
    <scope>NUCLEOTIDE SEQUENCE</scope>
    <source>
        <strain evidence="1">FSSC 5 MPI-SDFR-AT-0091</strain>
    </source>
</reference>
<dbReference type="AlphaFoldDB" id="A0A9P9GFW3"/>
<proteinExistence type="predicted"/>
<protein>
    <submittedName>
        <fullName evidence="1">Uncharacterized protein</fullName>
    </submittedName>
</protein>
<dbReference type="EMBL" id="JAGTJS010000023">
    <property type="protein sequence ID" value="KAH7237234.1"/>
    <property type="molecule type" value="Genomic_DNA"/>
</dbReference>
<accession>A0A9P9GFW3</accession>
<sequence>MVNLWTSDSVVMFHVRSQNNHLMAQAAPNGLLKIPPESLGLPGIISKTAVMKTGGLSIMDARTGFKIFKGRTITFGFVVPDELPYWVKMGLPKGYGLEALVQQMQEISDRIGANFEFQHTDQGTSSPSRACRMCGGTGRNGVFTCAICGGKK</sequence>
<organism evidence="1 2">
    <name type="scientific">Fusarium solani</name>
    <name type="common">Filamentous fungus</name>
    <dbReference type="NCBI Taxonomy" id="169388"/>
    <lineage>
        <taxon>Eukaryota</taxon>
        <taxon>Fungi</taxon>
        <taxon>Dikarya</taxon>
        <taxon>Ascomycota</taxon>
        <taxon>Pezizomycotina</taxon>
        <taxon>Sordariomycetes</taxon>
        <taxon>Hypocreomycetidae</taxon>
        <taxon>Hypocreales</taxon>
        <taxon>Nectriaceae</taxon>
        <taxon>Fusarium</taxon>
        <taxon>Fusarium solani species complex</taxon>
    </lineage>
</organism>
<keyword evidence="2" id="KW-1185">Reference proteome</keyword>
<comment type="caution">
    <text evidence="1">The sequence shown here is derived from an EMBL/GenBank/DDBJ whole genome shotgun (WGS) entry which is preliminary data.</text>
</comment>
<evidence type="ECO:0000313" key="1">
    <source>
        <dbReference type="EMBL" id="KAH7237234.1"/>
    </source>
</evidence>
<dbReference type="Proteomes" id="UP000736672">
    <property type="component" value="Unassembled WGS sequence"/>
</dbReference>